<dbReference type="EMBL" id="QYUM01000003">
    <property type="protein sequence ID" value="RJF90214.1"/>
    <property type="molecule type" value="Genomic_DNA"/>
</dbReference>
<proteinExistence type="predicted"/>
<organism evidence="1 2">
    <name type="scientific">Sphingomonas cavernae</name>
    <dbReference type="NCBI Taxonomy" id="2320861"/>
    <lineage>
        <taxon>Bacteria</taxon>
        <taxon>Pseudomonadati</taxon>
        <taxon>Pseudomonadota</taxon>
        <taxon>Alphaproteobacteria</taxon>
        <taxon>Sphingomonadales</taxon>
        <taxon>Sphingomonadaceae</taxon>
        <taxon>Sphingomonas</taxon>
    </lineage>
</organism>
<comment type="caution">
    <text evidence="1">The sequence shown here is derived from an EMBL/GenBank/DDBJ whole genome shotgun (WGS) entry which is preliminary data.</text>
</comment>
<dbReference type="AlphaFoldDB" id="A0A418WJL6"/>
<dbReference type="Proteomes" id="UP000286100">
    <property type="component" value="Unassembled WGS sequence"/>
</dbReference>
<evidence type="ECO:0000313" key="1">
    <source>
        <dbReference type="EMBL" id="RJF90214.1"/>
    </source>
</evidence>
<accession>A0A418WJL6</accession>
<reference evidence="1 2" key="1">
    <citation type="submission" date="2018-09" db="EMBL/GenBank/DDBJ databases">
        <authorList>
            <person name="Zhu H."/>
        </authorList>
    </citation>
    <scope>NUCLEOTIDE SEQUENCE [LARGE SCALE GENOMIC DNA]</scope>
    <source>
        <strain evidence="1 2">K2R01-6</strain>
    </source>
</reference>
<keyword evidence="2" id="KW-1185">Reference proteome</keyword>
<dbReference type="OrthoDB" id="1333924at2"/>
<name>A0A418WJL6_9SPHN</name>
<evidence type="ECO:0000313" key="2">
    <source>
        <dbReference type="Proteomes" id="UP000286100"/>
    </source>
</evidence>
<sequence>MTYLARYEAGEHEAVWVELRALGNRALEADILSDARQVADATMRRVRANLQRIEAGLHATGYAFLSSAPQPLSADEAISATRRAAEETVRNLGLDPATTAQLLASLDQTLGSAQLPCNSNDAPRESLRVSALGDPGLYVDQLDRFERMAGPAPLALGSFWRIVGWADFTGRSPTVDATRTLAQPLVVMPPAMLADDYEAHVEDNGSAAGFMIELVADAAETDLNPLAEVPMTSATDVRLPDGEWFVDYLRRATRAAAFPGLGPKLPQELAKIAMAWEPF</sequence>
<protein>
    <submittedName>
        <fullName evidence="1">Uncharacterized protein</fullName>
    </submittedName>
</protein>
<gene>
    <name evidence="1" type="ORF">D3876_07970</name>
</gene>
<dbReference type="RefSeq" id="WP_119761233.1">
    <property type="nucleotide sequence ID" value="NZ_QYUM01000003.1"/>
</dbReference>